<evidence type="ECO:0000313" key="2">
    <source>
        <dbReference type="EMBL" id="EFV04516.1"/>
    </source>
</evidence>
<comment type="caution">
    <text evidence="2">The sequence shown here is derived from an EMBL/GenBank/DDBJ whole genome shotgun (WGS) entry which is preliminary data.</text>
</comment>
<protein>
    <submittedName>
        <fullName evidence="2">Uncharacterized protein</fullName>
    </submittedName>
</protein>
<sequence>MKQKSIRLTMKKVYVKPCSLSVAVNFDHAMLAGSGIGVSNQNLTPQPHQTLGGPGSPAKMNPFAADEEETN</sequence>
<proteinExistence type="predicted"/>
<accession>E6MP93</accession>
<keyword evidence="3" id="KW-1185">Reference proteome</keyword>
<dbReference type="Proteomes" id="UP000003874">
    <property type="component" value="Unassembled WGS sequence"/>
</dbReference>
<reference evidence="2 3" key="1">
    <citation type="submission" date="2010-12" db="EMBL/GenBank/DDBJ databases">
        <authorList>
            <person name="Muzny D."/>
            <person name="Qin X."/>
            <person name="Deng J."/>
            <person name="Jiang H."/>
            <person name="Liu Y."/>
            <person name="Qu J."/>
            <person name="Song X.-Z."/>
            <person name="Zhang L."/>
            <person name="Thornton R."/>
            <person name="Coyle M."/>
            <person name="Francisco L."/>
            <person name="Jackson L."/>
            <person name="Javaid M."/>
            <person name="Korchina V."/>
            <person name="Kovar C."/>
            <person name="Mata R."/>
            <person name="Mathew T."/>
            <person name="Ngo R."/>
            <person name="Nguyen L."/>
            <person name="Nguyen N."/>
            <person name="Okwuonu G."/>
            <person name="Ongeri F."/>
            <person name="Pham C."/>
            <person name="Simmons D."/>
            <person name="Wilczek-Boney K."/>
            <person name="Hale W."/>
            <person name="Jakkamsetti A."/>
            <person name="Pham P."/>
            <person name="Ruth R."/>
            <person name="San Lucas F."/>
            <person name="Warren J."/>
            <person name="Zhang J."/>
            <person name="Zhao Z."/>
            <person name="Zhou C."/>
            <person name="Zhu D."/>
            <person name="Lee S."/>
            <person name="Bess C."/>
            <person name="Blankenburg K."/>
            <person name="Forbes L."/>
            <person name="Fu Q."/>
            <person name="Gubbala S."/>
            <person name="Hirani K."/>
            <person name="Jayaseelan J.C."/>
            <person name="Lara F."/>
            <person name="Munidasa M."/>
            <person name="Palculict T."/>
            <person name="Patil S."/>
            <person name="Pu L.-L."/>
            <person name="Saada N."/>
            <person name="Tang L."/>
            <person name="Weissenberger G."/>
            <person name="Zhu Y."/>
            <person name="Hemphill L."/>
            <person name="Shang Y."/>
            <person name="Youmans B."/>
            <person name="Ayvaz T."/>
            <person name="Ross M."/>
            <person name="Santibanez J."/>
            <person name="Aqrawi P."/>
            <person name="Gross S."/>
            <person name="Joshi V."/>
            <person name="Fowler G."/>
            <person name="Nazareth L."/>
            <person name="Reid J."/>
            <person name="Worley K."/>
            <person name="Petrosino J."/>
            <person name="Highlander S."/>
            <person name="Gibbs R."/>
        </authorList>
    </citation>
    <scope>NUCLEOTIDE SEQUENCE [LARGE SCALE GENOMIC DNA]</scope>
    <source>
        <strain evidence="2 3">DSM 15606</strain>
    </source>
</reference>
<dbReference type="AlphaFoldDB" id="E6MP93"/>
<gene>
    <name evidence="2" type="ORF">HMPREF9420_1311</name>
</gene>
<evidence type="ECO:0000256" key="1">
    <source>
        <dbReference type="SAM" id="MobiDB-lite"/>
    </source>
</evidence>
<evidence type="ECO:0000313" key="3">
    <source>
        <dbReference type="Proteomes" id="UP000003874"/>
    </source>
</evidence>
<dbReference type="HOGENOM" id="CLU_2736719_0_0_10"/>
<organism evidence="2 3">
    <name type="scientific">Segatella salivae DSM 15606</name>
    <dbReference type="NCBI Taxonomy" id="888832"/>
    <lineage>
        <taxon>Bacteria</taxon>
        <taxon>Pseudomonadati</taxon>
        <taxon>Bacteroidota</taxon>
        <taxon>Bacteroidia</taxon>
        <taxon>Bacteroidales</taxon>
        <taxon>Prevotellaceae</taxon>
        <taxon>Segatella</taxon>
    </lineage>
</organism>
<name>E6MP93_9BACT</name>
<feature type="compositionally biased region" description="Polar residues" evidence="1">
    <location>
        <begin position="37"/>
        <end position="49"/>
    </location>
</feature>
<feature type="region of interest" description="Disordered" evidence="1">
    <location>
        <begin position="37"/>
        <end position="71"/>
    </location>
</feature>
<dbReference type="EMBL" id="AEQO01000116">
    <property type="protein sequence ID" value="EFV04516.1"/>
    <property type="molecule type" value="Genomic_DNA"/>
</dbReference>